<organism evidence="1 2">
    <name type="scientific">Vaccinium darrowii</name>
    <dbReference type="NCBI Taxonomy" id="229202"/>
    <lineage>
        <taxon>Eukaryota</taxon>
        <taxon>Viridiplantae</taxon>
        <taxon>Streptophyta</taxon>
        <taxon>Embryophyta</taxon>
        <taxon>Tracheophyta</taxon>
        <taxon>Spermatophyta</taxon>
        <taxon>Magnoliopsida</taxon>
        <taxon>eudicotyledons</taxon>
        <taxon>Gunneridae</taxon>
        <taxon>Pentapetalae</taxon>
        <taxon>asterids</taxon>
        <taxon>Ericales</taxon>
        <taxon>Ericaceae</taxon>
        <taxon>Vaccinioideae</taxon>
        <taxon>Vaccinieae</taxon>
        <taxon>Vaccinium</taxon>
    </lineage>
</organism>
<comment type="caution">
    <text evidence="1">The sequence shown here is derived from an EMBL/GenBank/DDBJ whole genome shotgun (WGS) entry which is preliminary data.</text>
</comment>
<sequence length="443" mass="47706">MVKAIRIHEFGGPEVLKWEDVEIGEPKEGEIRVKNKAIGLNFIDVYFRKGVYKASTIPFTPGVEAAGVVTAVGPGLTDRKVGDVVAYAGNPMGSYAEEQILPADRVVPLPPSLDPIVAASVISKGMTAHMLVVRCFKVEPGHTVLVQAAAGGVGSLLCQWANALGATVIGTVSTTEKAAQAKEDGCHHVIMYKDEDFVSRVNEITSGKGVDVVYDSVGKDTFQGSLECLKPRGYMVSFGQSSGMTDPIPLTALAAKSLFLTRASIFSYTATRDELLEAAGEVFANIGSGVLRVRVNHKYPLSQAAQAHEDVESRKTSGSVVLIPDAINEHVECAPDWIIRFHIDPLSDPYYFAVDIRTKFSQCSFLAVDLKEAPSINDNTPTWKAMRDTGATEFSWALDSGGLPLKALFSIRMGNGKQFQVANNVIPVGWQPGASYPSSLLYH</sequence>
<proteinExistence type="predicted"/>
<protein>
    <submittedName>
        <fullName evidence="1">Uncharacterized protein</fullName>
    </submittedName>
</protein>
<gene>
    <name evidence="1" type="ORF">Vadar_012603</name>
</gene>
<keyword evidence="2" id="KW-1185">Reference proteome</keyword>
<accession>A0ACB7YLQ9</accession>
<name>A0ACB7YLQ9_9ERIC</name>
<dbReference type="EMBL" id="CM037161">
    <property type="protein sequence ID" value="KAH7854327.1"/>
    <property type="molecule type" value="Genomic_DNA"/>
</dbReference>
<evidence type="ECO:0000313" key="2">
    <source>
        <dbReference type="Proteomes" id="UP000828048"/>
    </source>
</evidence>
<reference evidence="1 2" key="1">
    <citation type="journal article" date="2021" name="Hortic Res">
        <title>High-quality reference genome and annotation aids understanding of berry development for evergreen blueberry (Vaccinium darrowii).</title>
        <authorList>
            <person name="Yu J."/>
            <person name="Hulse-Kemp A.M."/>
            <person name="Babiker E."/>
            <person name="Staton M."/>
        </authorList>
    </citation>
    <scope>NUCLEOTIDE SEQUENCE [LARGE SCALE GENOMIC DNA]</scope>
    <source>
        <strain evidence="2">cv. NJ 8807/NJ 8810</strain>
        <tissue evidence="1">Young leaf</tissue>
    </source>
</reference>
<dbReference type="Proteomes" id="UP000828048">
    <property type="component" value="Chromosome 11"/>
</dbReference>
<evidence type="ECO:0000313" key="1">
    <source>
        <dbReference type="EMBL" id="KAH7854327.1"/>
    </source>
</evidence>